<keyword evidence="5" id="KW-0808">Transferase</keyword>
<comment type="subcellular location">
    <subcellularLocation>
        <location evidence="1">Cell membrane</location>
        <topology evidence="1">Multi-pass membrane protein</topology>
    </subcellularLocation>
</comment>
<feature type="transmembrane region" description="Helical" evidence="9">
    <location>
        <begin position="362"/>
        <end position="382"/>
    </location>
</feature>
<evidence type="ECO:0000256" key="5">
    <source>
        <dbReference type="ARBA" id="ARBA00022679"/>
    </source>
</evidence>
<keyword evidence="3" id="KW-0997">Cell inner membrane</keyword>
<feature type="transmembrane region" description="Helical" evidence="9">
    <location>
        <begin position="1120"/>
        <end position="1137"/>
    </location>
</feature>
<dbReference type="PANTHER" id="PTHR30250:SF30">
    <property type="entry name" value="LIPID III FLIPPASE"/>
    <property type="match status" value="1"/>
</dbReference>
<evidence type="ECO:0000313" key="11">
    <source>
        <dbReference type="Proteomes" id="UP000410492"/>
    </source>
</evidence>
<dbReference type="PANTHER" id="PTHR30250">
    <property type="entry name" value="PST FAMILY PREDICTED COLANIC ACID TRANSPORTER"/>
    <property type="match status" value="1"/>
</dbReference>
<evidence type="ECO:0000256" key="4">
    <source>
        <dbReference type="ARBA" id="ARBA00022676"/>
    </source>
</evidence>
<keyword evidence="2" id="KW-1003">Cell membrane</keyword>
<dbReference type="Pfam" id="PF07429">
    <property type="entry name" value="Glyco_transf_56"/>
    <property type="match status" value="1"/>
</dbReference>
<protein>
    <recommendedName>
        <fullName evidence="12">Lipid III flippase</fullName>
    </recommendedName>
</protein>
<reference evidence="10 11" key="1">
    <citation type="submission" date="2019-01" db="EMBL/GenBank/DDBJ databases">
        <authorList>
            <person name="Sayadi A."/>
        </authorList>
    </citation>
    <scope>NUCLEOTIDE SEQUENCE [LARGE SCALE GENOMIC DNA]</scope>
</reference>
<feature type="transmembrane region" description="Helical" evidence="9">
    <location>
        <begin position="79"/>
        <end position="105"/>
    </location>
</feature>
<evidence type="ECO:0000256" key="7">
    <source>
        <dbReference type="ARBA" id="ARBA00022989"/>
    </source>
</evidence>
<feature type="transmembrane region" description="Helical" evidence="9">
    <location>
        <begin position="45"/>
        <end position="67"/>
    </location>
</feature>
<feature type="transmembrane region" description="Helical" evidence="9">
    <location>
        <begin position="217"/>
        <end position="238"/>
    </location>
</feature>
<feature type="transmembrane region" description="Helical" evidence="9">
    <location>
        <begin position="809"/>
        <end position="827"/>
    </location>
</feature>
<evidence type="ECO:0008006" key="12">
    <source>
        <dbReference type="Google" id="ProtNLM"/>
    </source>
</evidence>
<dbReference type="GO" id="GO:0008417">
    <property type="term" value="F:fucosyltransferase activity"/>
    <property type="evidence" value="ECO:0007669"/>
    <property type="project" value="InterPro"/>
</dbReference>
<dbReference type="EMBL" id="CAACVG010001533">
    <property type="protein sequence ID" value="VEN35401.1"/>
    <property type="molecule type" value="Genomic_DNA"/>
</dbReference>
<dbReference type="GO" id="GO:0009246">
    <property type="term" value="P:enterobacterial common antigen biosynthetic process"/>
    <property type="evidence" value="ECO:0007669"/>
    <property type="project" value="InterPro"/>
</dbReference>
<feature type="transmembrane region" description="Helical" evidence="9">
    <location>
        <begin position="900"/>
        <end position="915"/>
    </location>
</feature>
<feature type="transmembrane region" description="Helical" evidence="9">
    <location>
        <begin position="394"/>
        <end position="413"/>
    </location>
</feature>
<dbReference type="NCBIfam" id="NF002753">
    <property type="entry name" value="PRK02797.1-2"/>
    <property type="match status" value="1"/>
</dbReference>
<dbReference type="InterPro" id="IPR050833">
    <property type="entry name" value="Poly_Biosynth_Transport"/>
</dbReference>
<dbReference type="Pfam" id="PF06899">
    <property type="entry name" value="WzyE"/>
    <property type="match status" value="1"/>
</dbReference>
<sequence>MSLAKASVWTAASTLVKIGAGLLVVKLLAVSFGPSGVGLAGNFRQLVTVLGVLAGAGIFNGVTKYVAQHRDDAEKLRTVVGTSSAMVLGFSTLLAAVFLLAAAPISQGLFGHTHYQGLVRLVALVQMGIAWANLLLALMKGFRDAAGNALALILGSVIGVIAYYFCYRLGGYEGALLGLALVPALVVIPAAFMVMRRGDVPLSYLKPQWDKMLAGQLAKFTLMALITSVTIPVAYVMMRNLLAAHYNWDEVGIWQGVSSISDAYLQFITASFSVYLLPTLSRLTSRQDITREIFRSLRFVLPAVAVASFTVWLLRDVAIWLLFSAKFTAMRDLFAWQLVGDVLKVGAYVFGYLVIAKASLRLYILAEISQFALLTAFSHWLIPAHGALGAAQAYMATYIVYFAACCGTVLRFFNDELASGTPDAREFMVAGKDNGLSAACPALNITFWPDKAALKKAVVAKAKTDRTQRFFFHGQFNAGLWLALLSGGIKPSQFSWHIWGADLYEVARGWKFRLFYPLRRLAQARVGCVFATRGDLNYFARQHPKVRGELLYFPTRMDPALNGMANDAVREGKLTILVGNSGDRSNEHVAALRAVHQQFGDTVSVVVPMGYPASNDAYIDEVRQQGLALFSAENLHILSDRLEFNDYLALLRKCDLGYFIFARQQGIGTLCLLIQAGVPCVLNRENPFWQDMTEQHIPVLFTSDTLNVDVVREAQRQLALPELPYAVAPRAAYCFRRQRMSQLQFSGLLVVWLLSTLFIATLTWFEFRRVRFNFNVFFSLLFLLTFFFGFPLTSILVFRFDVGVAPPDILLQALLSAACFYAVYYVTYKTRLRAAKDATPRRPLFTMNRVETHLTWVMLMTIALVSVAIFFMHNGFLLFKLQSYSQIFSAEVSGVALKRFFYFFIPAMLVVFFLRQDSKAWLFFLVSTVAFGILTYMIVGGTRANIIIAFAIFLFIGIIRGWISLWMLVAAGVFGIVGMFWLALKRYGLNVAGDEAFYTFLYLTRDTFSPWENLALLLQNYDKIEFQGLAPIARDFYVFIPSWLWPDRPGIVLNTANYFTWEVLNNHSGLAISPTLIGSLVVMGGNWFILPGAIAVGLIIKWFDWLYTLGNEETNRYKAAVLHSFCFGAIFNMIVLAREGLDSFVSRVVFFMVVFGICLLLAKLLYWLFESAGLVHRREPQGSTTLPQV</sequence>
<accession>A0A653BIN4</accession>
<evidence type="ECO:0000256" key="6">
    <source>
        <dbReference type="ARBA" id="ARBA00022692"/>
    </source>
</evidence>
<dbReference type="Proteomes" id="UP000410492">
    <property type="component" value="Unassembled WGS sequence"/>
</dbReference>
<dbReference type="InterPro" id="IPR002797">
    <property type="entry name" value="Polysacc_synth"/>
</dbReference>
<feature type="transmembrane region" description="Helical" evidence="9">
    <location>
        <begin position="1149"/>
        <end position="1169"/>
    </location>
</feature>
<evidence type="ECO:0000256" key="1">
    <source>
        <dbReference type="ARBA" id="ARBA00004651"/>
    </source>
</evidence>
<dbReference type="NCBIfam" id="NF011679">
    <property type="entry name" value="PRK15099.1"/>
    <property type="match status" value="1"/>
</dbReference>
<dbReference type="InterPro" id="IPR044550">
    <property type="entry name" value="WzxE"/>
</dbReference>
<feature type="transmembrane region" description="Helical" evidence="9">
    <location>
        <begin position="176"/>
        <end position="196"/>
    </location>
</feature>
<feature type="transmembrane region" description="Helical" evidence="9">
    <location>
        <begin position="944"/>
        <end position="959"/>
    </location>
</feature>
<dbReference type="NCBIfam" id="NF002820">
    <property type="entry name" value="PRK02975.1"/>
    <property type="match status" value="1"/>
</dbReference>
<evidence type="ECO:0000256" key="3">
    <source>
        <dbReference type="ARBA" id="ARBA00022519"/>
    </source>
</evidence>
<feature type="transmembrane region" description="Helical" evidence="9">
    <location>
        <begin position="263"/>
        <end position="284"/>
    </location>
</feature>
<feature type="transmembrane region" description="Helical" evidence="9">
    <location>
        <begin position="965"/>
        <end position="984"/>
    </location>
</feature>
<dbReference type="InterPro" id="IPR032896">
    <property type="entry name" value="WzxE_Proteobacteria"/>
</dbReference>
<feature type="transmembrane region" description="Helical" evidence="9">
    <location>
        <begin position="777"/>
        <end position="797"/>
    </location>
</feature>
<feature type="transmembrane region" description="Helical" evidence="9">
    <location>
        <begin position="296"/>
        <end position="314"/>
    </location>
</feature>
<evidence type="ECO:0000313" key="10">
    <source>
        <dbReference type="EMBL" id="VEN35401.1"/>
    </source>
</evidence>
<keyword evidence="4" id="KW-0328">Glycosyltransferase</keyword>
<gene>
    <name evidence="10" type="ORF">CALMAC_LOCUS1318</name>
</gene>
<dbReference type="GO" id="GO:0005886">
    <property type="term" value="C:plasma membrane"/>
    <property type="evidence" value="ECO:0007669"/>
    <property type="project" value="UniProtKB-SubCell"/>
</dbReference>
<dbReference type="InterPro" id="IPR010691">
    <property type="entry name" value="WzyE"/>
</dbReference>
<evidence type="ECO:0000256" key="2">
    <source>
        <dbReference type="ARBA" id="ARBA00022475"/>
    </source>
</evidence>
<proteinExistence type="inferred from homology"/>
<dbReference type="AlphaFoldDB" id="A0A653BIN4"/>
<feature type="transmembrane region" description="Helical" evidence="9">
    <location>
        <begin position="854"/>
        <end position="879"/>
    </location>
</feature>
<organism evidence="10 11">
    <name type="scientific">Callosobruchus maculatus</name>
    <name type="common">Southern cowpea weevil</name>
    <name type="synonym">Pulse bruchid</name>
    <dbReference type="NCBI Taxonomy" id="64391"/>
    <lineage>
        <taxon>Eukaryota</taxon>
        <taxon>Metazoa</taxon>
        <taxon>Ecdysozoa</taxon>
        <taxon>Arthropoda</taxon>
        <taxon>Hexapoda</taxon>
        <taxon>Insecta</taxon>
        <taxon>Pterygota</taxon>
        <taxon>Neoptera</taxon>
        <taxon>Endopterygota</taxon>
        <taxon>Coleoptera</taxon>
        <taxon>Polyphaga</taxon>
        <taxon>Cucujiformia</taxon>
        <taxon>Chrysomeloidea</taxon>
        <taxon>Chrysomelidae</taxon>
        <taxon>Bruchinae</taxon>
        <taxon>Bruchini</taxon>
        <taxon>Callosobruchus</taxon>
    </lineage>
</organism>
<feature type="transmembrane region" description="Helical" evidence="9">
    <location>
        <begin position="1076"/>
        <end position="1100"/>
    </location>
</feature>
<keyword evidence="7 9" id="KW-1133">Transmembrane helix</keyword>
<feature type="transmembrane region" description="Helical" evidence="9">
    <location>
        <begin position="117"/>
        <end position="138"/>
    </location>
</feature>
<feature type="transmembrane region" description="Helical" evidence="9">
    <location>
        <begin position="334"/>
        <end position="355"/>
    </location>
</feature>
<evidence type="ECO:0000256" key="9">
    <source>
        <dbReference type="SAM" id="Phobius"/>
    </source>
</evidence>
<dbReference type="HAMAP" id="MF_01003">
    <property type="entry name" value="WzyE"/>
    <property type="match status" value="1"/>
</dbReference>
<name>A0A653BIN4_CALMS</name>
<feature type="transmembrane region" description="Helical" evidence="9">
    <location>
        <begin position="12"/>
        <end position="33"/>
    </location>
</feature>
<dbReference type="CDD" id="cd13125">
    <property type="entry name" value="MATE_like_10"/>
    <property type="match status" value="1"/>
</dbReference>
<feature type="transmembrane region" description="Helical" evidence="9">
    <location>
        <begin position="745"/>
        <end position="765"/>
    </location>
</feature>
<keyword evidence="6 9" id="KW-0812">Transmembrane</keyword>
<keyword evidence="8 9" id="KW-0472">Membrane</keyword>
<feature type="transmembrane region" description="Helical" evidence="9">
    <location>
        <begin position="150"/>
        <end position="170"/>
    </location>
</feature>
<keyword evidence="11" id="KW-1185">Reference proteome</keyword>
<dbReference type="Pfam" id="PF01943">
    <property type="entry name" value="Polysacc_synt"/>
    <property type="match status" value="1"/>
</dbReference>
<feature type="transmembrane region" description="Helical" evidence="9">
    <location>
        <begin position="921"/>
        <end position="939"/>
    </location>
</feature>
<dbReference type="InterPro" id="IPR009993">
    <property type="entry name" value="WecF"/>
</dbReference>
<dbReference type="HAMAP" id="MF_02024">
    <property type="entry name" value="WzxE"/>
    <property type="match status" value="1"/>
</dbReference>
<evidence type="ECO:0000256" key="8">
    <source>
        <dbReference type="ARBA" id="ARBA00023136"/>
    </source>
</evidence>